<evidence type="ECO:0000256" key="1">
    <source>
        <dbReference type="SAM" id="SignalP"/>
    </source>
</evidence>
<protein>
    <recommendedName>
        <fullName evidence="4">YXWGXW repeat-containing protein</fullName>
    </recommendedName>
</protein>
<keyword evidence="1" id="KW-0732">Signal</keyword>
<reference evidence="2 3" key="1">
    <citation type="submission" date="2012-11" db="EMBL/GenBank/DDBJ databases">
        <title>Whole genome sequence of Acidisphaera rubrifaciens HS-AP3.</title>
        <authorList>
            <person name="Azuma Y."/>
            <person name="Higashiura N."/>
            <person name="Hirakawa H."/>
            <person name="Matsushita K."/>
        </authorList>
    </citation>
    <scope>NUCLEOTIDE SEQUENCE [LARGE SCALE GENOMIC DNA]</scope>
    <source>
        <strain evidence="2 3">HS-AP3</strain>
    </source>
</reference>
<sequence>MRSVLLALVCLLGLGGGIAVAQPYAPPPPPRFEPPPPPPPPGRMIWRPGHWNWNGVRYVWVPGHYIARPPVANRWVPGHWARGPYGQWHWVPAHWI</sequence>
<feature type="chain" id="PRO_5002309798" description="YXWGXW repeat-containing protein" evidence="1">
    <location>
        <begin position="22"/>
        <end position="96"/>
    </location>
</feature>
<evidence type="ECO:0000313" key="2">
    <source>
        <dbReference type="EMBL" id="GAN78240.1"/>
    </source>
</evidence>
<proteinExistence type="predicted"/>
<dbReference type="RefSeq" id="WP_084623796.1">
    <property type="nucleotide sequence ID" value="NZ_BANB01000703.1"/>
</dbReference>
<accession>A0A0D6P8Z8</accession>
<dbReference type="Proteomes" id="UP000032680">
    <property type="component" value="Unassembled WGS sequence"/>
</dbReference>
<name>A0A0D6P8Z8_9PROT</name>
<gene>
    <name evidence="2" type="ORF">Asru_0704_02</name>
</gene>
<dbReference type="Pfam" id="PF12779">
    <property type="entry name" value="WXXGXW"/>
    <property type="match status" value="2"/>
</dbReference>
<feature type="signal peptide" evidence="1">
    <location>
        <begin position="1"/>
        <end position="21"/>
    </location>
</feature>
<keyword evidence="3" id="KW-1185">Reference proteome</keyword>
<dbReference type="AlphaFoldDB" id="A0A0D6P8Z8"/>
<evidence type="ECO:0008006" key="4">
    <source>
        <dbReference type="Google" id="ProtNLM"/>
    </source>
</evidence>
<evidence type="ECO:0000313" key="3">
    <source>
        <dbReference type="Proteomes" id="UP000032680"/>
    </source>
</evidence>
<dbReference type="OrthoDB" id="7632532at2"/>
<organism evidence="2 3">
    <name type="scientific">Acidisphaera rubrifaciens HS-AP3</name>
    <dbReference type="NCBI Taxonomy" id="1231350"/>
    <lineage>
        <taxon>Bacteria</taxon>
        <taxon>Pseudomonadati</taxon>
        <taxon>Pseudomonadota</taxon>
        <taxon>Alphaproteobacteria</taxon>
        <taxon>Acetobacterales</taxon>
        <taxon>Acetobacteraceae</taxon>
        <taxon>Acidisphaera</taxon>
    </lineage>
</organism>
<dbReference type="InterPro" id="IPR024447">
    <property type="entry name" value="YXWGXW_rpt"/>
</dbReference>
<dbReference type="EMBL" id="BANB01000703">
    <property type="protein sequence ID" value="GAN78240.1"/>
    <property type="molecule type" value="Genomic_DNA"/>
</dbReference>
<comment type="caution">
    <text evidence="2">The sequence shown here is derived from an EMBL/GenBank/DDBJ whole genome shotgun (WGS) entry which is preliminary data.</text>
</comment>